<dbReference type="HOGENOM" id="CLU_073912_1_0_0"/>
<name>L0A607_DEIPD</name>
<dbReference type="AlphaFoldDB" id="L0A607"/>
<dbReference type="Pfam" id="PF00156">
    <property type="entry name" value="Pribosyltran"/>
    <property type="match status" value="1"/>
</dbReference>
<dbReference type="RefSeq" id="WP_015237182.1">
    <property type="nucleotide sequence ID" value="NC_019793.1"/>
</dbReference>
<accession>L0A607</accession>
<dbReference type="PANTHER" id="PTHR43218">
    <property type="entry name" value="PHOSPHORIBOSYLTRANSFERASE-RELATED"/>
    <property type="match status" value="1"/>
</dbReference>
<dbReference type="PATRIC" id="fig|937777.3.peg.3464"/>
<dbReference type="NCBIfam" id="NF005592">
    <property type="entry name" value="PRK07322.1"/>
    <property type="match status" value="1"/>
</dbReference>
<keyword evidence="2" id="KW-0808">Transferase</keyword>
<dbReference type="PANTHER" id="PTHR43218:SF1">
    <property type="entry name" value="PHOSPHORIBOSYLTRANSFERASE"/>
    <property type="match status" value="1"/>
</dbReference>
<organism evidence="2 3">
    <name type="scientific">Deinococcus peraridilitoris (strain DSM 19664 / LMG 22246 / CIP 109416 / KR-200)</name>
    <dbReference type="NCBI Taxonomy" id="937777"/>
    <lineage>
        <taxon>Bacteria</taxon>
        <taxon>Thermotogati</taxon>
        <taxon>Deinococcota</taxon>
        <taxon>Deinococci</taxon>
        <taxon>Deinococcales</taxon>
        <taxon>Deinococcaceae</taxon>
        <taxon>Deinococcus</taxon>
    </lineage>
</organism>
<dbReference type="InterPro" id="IPR000836">
    <property type="entry name" value="PRTase_dom"/>
</dbReference>
<gene>
    <name evidence="2" type="ordered locus">Deipe_3451</name>
</gene>
<dbReference type="Proteomes" id="UP000010467">
    <property type="component" value="Chromosome"/>
</dbReference>
<dbReference type="Gene3D" id="3.40.50.2020">
    <property type="match status" value="1"/>
</dbReference>
<dbReference type="CDD" id="cd06223">
    <property type="entry name" value="PRTases_typeI"/>
    <property type="match status" value="1"/>
</dbReference>
<keyword evidence="2" id="KW-0328">Glycosyltransferase</keyword>
<dbReference type="KEGG" id="dpd:Deipe_3451"/>
<dbReference type="InterPro" id="IPR029057">
    <property type="entry name" value="PRTase-like"/>
</dbReference>
<feature type="domain" description="Phosphoribosyltransferase" evidence="1">
    <location>
        <begin position="56"/>
        <end position="151"/>
    </location>
</feature>
<sequence length="178" mass="19641">MTANSFTVTVGRVSRELPTIEVGEMGRVPLVEFLGDVEFTNAVADELRALVPEDAEMLMSVSTTCIPLTHALSERTGLPYVIVRKKRRTYLRDPLIQEVQSMTLGVNETLWLDGRHAARLRGRRVVILTDVVSTGGTSLAMARLVERAGGQLSCFLSAFRQGEPGIDVKYLQELPKVL</sequence>
<reference evidence="3" key="1">
    <citation type="submission" date="2012-03" db="EMBL/GenBank/DDBJ databases">
        <title>Complete sequence of chromosome of Deinococcus peraridilitoris DSM 19664.</title>
        <authorList>
            <person name="Lucas S."/>
            <person name="Copeland A."/>
            <person name="Lapidus A."/>
            <person name="Glavina del Rio T."/>
            <person name="Dalin E."/>
            <person name="Tice H."/>
            <person name="Bruce D."/>
            <person name="Goodwin L."/>
            <person name="Pitluck S."/>
            <person name="Peters L."/>
            <person name="Mikhailova N."/>
            <person name="Lu M."/>
            <person name="Kyrpides N."/>
            <person name="Mavromatis K."/>
            <person name="Ivanova N."/>
            <person name="Brettin T."/>
            <person name="Detter J.C."/>
            <person name="Han C."/>
            <person name="Larimer F."/>
            <person name="Land M."/>
            <person name="Hauser L."/>
            <person name="Markowitz V."/>
            <person name="Cheng J.-F."/>
            <person name="Hugenholtz P."/>
            <person name="Woyke T."/>
            <person name="Wu D."/>
            <person name="Pukall R."/>
            <person name="Steenblock K."/>
            <person name="Brambilla E."/>
            <person name="Klenk H.-P."/>
            <person name="Eisen J.A."/>
        </authorList>
    </citation>
    <scope>NUCLEOTIDE SEQUENCE [LARGE SCALE GENOMIC DNA]</scope>
    <source>
        <strain evidence="3">DSM 19664 / LMG 22246 / CIP 109416 / KR-200</strain>
    </source>
</reference>
<evidence type="ECO:0000259" key="1">
    <source>
        <dbReference type="Pfam" id="PF00156"/>
    </source>
</evidence>
<proteinExistence type="predicted"/>
<keyword evidence="3" id="KW-1185">Reference proteome</keyword>
<dbReference type="eggNOG" id="COG0503">
    <property type="taxonomic scope" value="Bacteria"/>
</dbReference>
<protein>
    <submittedName>
        <fullName evidence="2">PRPP-binding protein, adenine/guanine phosphoribosyltransferase</fullName>
    </submittedName>
</protein>
<dbReference type="OrthoDB" id="4213751at2"/>
<evidence type="ECO:0000313" key="2">
    <source>
        <dbReference type="EMBL" id="AFZ68884.1"/>
    </source>
</evidence>
<dbReference type="STRING" id="937777.Deipe_3451"/>
<dbReference type="EMBL" id="CP003382">
    <property type="protein sequence ID" value="AFZ68884.1"/>
    <property type="molecule type" value="Genomic_DNA"/>
</dbReference>
<dbReference type="SUPFAM" id="SSF53271">
    <property type="entry name" value="PRTase-like"/>
    <property type="match status" value="1"/>
</dbReference>
<dbReference type="GO" id="GO:0016757">
    <property type="term" value="F:glycosyltransferase activity"/>
    <property type="evidence" value="ECO:0007669"/>
    <property type="project" value="UniProtKB-KW"/>
</dbReference>
<evidence type="ECO:0000313" key="3">
    <source>
        <dbReference type="Proteomes" id="UP000010467"/>
    </source>
</evidence>